<dbReference type="Pfam" id="PF13875">
    <property type="entry name" value="DUF4202"/>
    <property type="match status" value="1"/>
</dbReference>
<dbReference type="STRING" id="73230.A0A2B7ZG66"/>
<evidence type="ECO:0000313" key="2">
    <source>
        <dbReference type="Proteomes" id="UP000226031"/>
    </source>
</evidence>
<evidence type="ECO:0008006" key="3">
    <source>
        <dbReference type="Google" id="ProtNLM"/>
    </source>
</evidence>
<dbReference type="VEuPathDB" id="FungiDB:EMCG_03942"/>
<dbReference type="PANTHER" id="PTHR41729">
    <property type="entry name" value="GLUTAMYL-TRNA SYNTHETASE"/>
    <property type="match status" value="1"/>
</dbReference>
<dbReference type="InterPro" id="IPR025255">
    <property type="entry name" value="DUF4202"/>
</dbReference>
<organism evidence="1 2">
    <name type="scientific">[Emmonsia] crescens</name>
    <dbReference type="NCBI Taxonomy" id="73230"/>
    <lineage>
        <taxon>Eukaryota</taxon>
        <taxon>Fungi</taxon>
        <taxon>Dikarya</taxon>
        <taxon>Ascomycota</taxon>
        <taxon>Pezizomycotina</taxon>
        <taxon>Eurotiomycetes</taxon>
        <taxon>Eurotiomycetidae</taxon>
        <taxon>Onygenales</taxon>
        <taxon>Ajellomycetaceae</taxon>
        <taxon>Emergomyces</taxon>
    </lineage>
</organism>
<keyword evidence="2" id="KW-1185">Reference proteome</keyword>
<dbReference type="Proteomes" id="UP000226031">
    <property type="component" value="Unassembled WGS sequence"/>
</dbReference>
<protein>
    <recommendedName>
        <fullName evidence="3">Glutamyl-tRNA synthetase</fullName>
    </recommendedName>
</protein>
<comment type="caution">
    <text evidence="1">The sequence shown here is derived from an EMBL/GenBank/DDBJ whole genome shotgun (WGS) entry which is preliminary data.</text>
</comment>
<name>A0A2B7ZG66_9EURO</name>
<accession>A0A2B7ZG66</accession>
<sequence>MTSKFEQALVRIDDAHGEDPNIVTVDGSQVPYELHYANKMTKYLEQRDPSASEILRLAVRAQHLRRWEIPRSSYPMTRPGYFAWRTAQKNRQADIAEEICLNCGYHADEAGRVASLVRKENMKQDEECQALEDVACLVFLDDQFEKFEKEHDEEKTVGILKKTWAKMSKKGHELALQIKMSDRARGLVTKALSP</sequence>
<proteinExistence type="predicted"/>
<gene>
    <name evidence="1" type="ORF">GX50_05206</name>
</gene>
<dbReference type="EMBL" id="PDND01000107">
    <property type="protein sequence ID" value="PGH32012.1"/>
    <property type="molecule type" value="Genomic_DNA"/>
</dbReference>
<dbReference type="PANTHER" id="PTHR41729:SF1">
    <property type="entry name" value="GLUTAMYL-TRNA SYNTHETASE"/>
    <property type="match status" value="1"/>
</dbReference>
<evidence type="ECO:0000313" key="1">
    <source>
        <dbReference type="EMBL" id="PGH32012.1"/>
    </source>
</evidence>
<reference evidence="1 2" key="1">
    <citation type="submission" date="2017-10" db="EMBL/GenBank/DDBJ databases">
        <title>Comparative genomics in systemic dimorphic fungi from Ajellomycetaceae.</title>
        <authorList>
            <person name="Munoz J.F."/>
            <person name="Mcewen J.G."/>
            <person name="Clay O.K."/>
            <person name="Cuomo C.A."/>
        </authorList>
    </citation>
    <scope>NUCLEOTIDE SEQUENCE [LARGE SCALE GENOMIC DNA]</scope>
    <source>
        <strain evidence="1 2">UAMH4076</strain>
    </source>
</reference>
<dbReference type="AlphaFoldDB" id="A0A2B7ZG66"/>